<keyword evidence="1" id="KW-0378">Hydrolase</keyword>
<accession>A0ACC7LMC2</accession>
<proteinExistence type="predicted"/>
<protein>
    <submittedName>
        <fullName evidence="1">D-alanyl-D-alanine carboxypeptidase/D-alanyl-D-alanine-endopeptidase</fullName>
    </submittedName>
</protein>
<organism evidence="1 2">
    <name type="scientific">Meishania litoralis</name>
    <dbReference type="NCBI Taxonomy" id="3434685"/>
    <lineage>
        <taxon>Bacteria</taxon>
        <taxon>Pseudomonadati</taxon>
        <taxon>Bacteroidota</taxon>
        <taxon>Flavobacteriia</taxon>
        <taxon>Flavobacteriales</taxon>
        <taxon>Flavobacteriaceae</taxon>
        <taxon>Meishania</taxon>
    </lineage>
</organism>
<evidence type="ECO:0000313" key="1">
    <source>
        <dbReference type="EMBL" id="MFH6604366.1"/>
    </source>
</evidence>
<gene>
    <name evidence="1" type="ORF">ACEZ3G_12815</name>
</gene>
<keyword evidence="2" id="KW-1185">Reference proteome</keyword>
<keyword evidence="1" id="KW-0121">Carboxypeptidase</keyword>
<evidence type="ECO:0000313" key="2">
    <source>
        <dbReference type="Proteomes" id="UP001595191"/>
    </source>
</evidence>
<sequence length="434" mass="49596">MHKTDHFFGKSTWANRASKVLVLLFLIGCGTTKNRIQKHVATTIDSPFFKNQFTGLLVIDPITKDTLIDRNGARYFTPASNTKIFTLYAALQLLPDQIPALKSILKNDTLFIEGTGDPTLLHPHFNDSTTIEFLKGYKNIALYLNNFHEQKYGPGWSWDDYPYYYQPERAAFPLYGNVATIFGGDSTQVLPEHFKKNVVDLDLPKNREAEKNIFYYAASRRDTTEIPYRIDSTLTRILLEKALNKKVTVVNKIPKGEKSIVYGMSTDSVLKRMMHQSDNFLAEQLMLLSTSTLTDTLNFAKARDHILENQLVDLRHPPRWVDGSGLSRYNLFTPQSMVHVLQKLYGEIPRERLFHFFPAGGVSGTLEDWYPGNHEPYIFAKTGSLGNNHCLSGYLITKSGKTLIFSFMNNHFRNPSSEVKKRMQAILETIRDSY</sequence>
<comment type="caution">
    <text evidence="1">The sequence shown here is derived from an EMBL/GenBank/DDBJ whole genome shotgun (WGS) entry which is preliminary data.</text>
</comment>
<dbReference type="Proteomes" id="UP001595191">
    <property type="component" value="Unassembled WGS sequence"/>
</dbReference>
<keyword evidence="1" id="KW-0645">Protease</keyword>
<name>A0ACC7LMC2_9FLAO</name>
<dbReference type="EMBL" id="JBHFPV010000002">
    <property type="protein sequence ID" value="MFH6604366.1"/>
    <property type="molecule type" value="Genomic_DNA"/>
</dbReference>
<reference evidence="1" key="1">
    <citation type="submission" date="2024-09" db="EMBL/GenBank/DDBJ databases">
        <authorList>
            <person name="Liu J."/>
        </authorList>
    </citation>
    <scope>NUCLEOTIDE SEQUENCE</scope>
    <source>
        <strain evidence="1">NBU2967</strain>
    </source>
</reference>